<reference evidence="1 2" key="1">
    <citation type="submission" date="2023-03" db="EMBL/GenBank/DDBJ databases">
        <authorList>
            <person name="Pearce D."/>
        </authorList>
    </citation>
    <scope>NUCLEOTIDE SEQUENCE [LARGE SCALE GENOMIC DNA]</scope>
    <source>
        <strain evidence="1">Msz</strain>
    </source>
</reference>
<proteinExistence type="predicted"/>
<dbReference type="Proteomes" id="UP001162030">
    <property type="component" value="Chromosome"/>
</dbReference>
<name>A0ABM9HW04_9GAMM</name>
<keyword evidence="2" id="KW-1185">Reference proteome</keyword>
<organism evidence="1 2">
    <name type="scientific">Methylocaldum szegediense</name>
    <dbReference type="NCBI Taxonomy" id="73780"/>
    <lineage>
        <taxon>Bacteria</taxon>
        <taxon>Pseudomonadati</taxon>
        <taxon>Pseudomonadota</taxon>
        <taxon>Gammaproteobacteria</taxon>
        <taxon>Methylococcales</taxon>
        <taxon>Methylococcaceae</taxon>
        <taxon>Methylocaldum</taxon>
    </lineage>
</organism>
<sequence>MKGGWAQRCETWESRGADRLGSREVPPGYAGWKQWSQVDTKVRSLLALGTSKRRAFLTEISSIESSETILDSRKLARRVDSKDGVPNSDCYLSWTLAPKPG</sequence>
<evidence type="ECO:0000313" key="2">
    <source>
        <dbReference type="Proteomes" id="UP001162030"/>
    </source>
</evidence>
<evidence type="ECO:0000313" key="1">
    <source>
        <dbReference type="EMBL" id="CAI8723298.1"/>
    </source>
</evidence>
<dbReference type="EMBL" id="OX458333">
    <property type="protein sequence ID" value="CAI8723298.1"/>
    <property type="molecule type" value="Genomic_DNA"/>
</dbReference>
<gene>
    <name evidence="1" type="ORF">MSZNOR_0136</name>
</gene>
<protein>
    <submittedName>
        <fullName evidence="1">Uncharacterized protein</fullName>
    </submittedName>
</protein>
<accession>A0ABM9HW04</accession>